<dbReference type="OrthoDB" id="952271at2759"/>
<dbReference type="GO" id="GO:0043171">
    <property type="term" value="P:peptide catabolic process"/>
    <property type="evidence" value="ECO:0007669"/>
    <property type="project" value="TreeGrafter"/>
</dbReference>
<dbReference type="GO" id="GO:0046872">
    <property type="term" value="F:metal ion binding"/>
    <property type="evidence" value="ECO:0007669"/>
    <property type="project" value="UniProtKB-KW"/>
</dbReference>
<sequence length="1065" mass="118866">MPVMSFPIITPKILRQKCFAYKLPNGVKCIIVQDPNAKIPAAAMSIHAGQLSDPVDVPGLAHFCEHMLFMGTDKYPKEEEYSTYISKNGGSDNAWTDNSDTTFYFKVSDDAFHGALERFVEFFVAPLFAAGSVERELNAVHSEDEKSHNSDFWRIDELFRSLYNPKHPRSRYSNGNITTLLEEPSAKGIDTRDALKQYFAEHYLSEAACIVVMSTHSPEDILAVIEAPLLRMKSGPDNKFHFLSEDESLISPQHMGSWINIRTVKKLQSVHLHWVVRSAASLWKCRPASYISHVLGHECDSSVLGLLKQRNLATEMVVGPRTVDEDHHIFGVGVTLTTQGVEQVVEVIELVYAGIGLAIASGVDKRVYEQMKAEDRLVFESSEIGDSTTFCSSLATGANLYGLEHSWIGDECTLEDDLDAIVAYTKQLRPENCVITFRWGDMPLDASLADEAECPEEEEEEDTAENSDGAVEESEEEHTSRAPSAAAKKLFSSLPEFARVPANRRTRFHKAAYSQAPIPEEVQRQWTMHSWAPTTPTWLCQAANPFITTDFTVYSPTTPNESWSTFPVEKATSPSGVVWVRGDAGHHLTFKSSICMTFLSPIAYKTPSNRVYLRIMKSILEDNLTELSYFGVLASLENAIDMPASGLSFSVNGPYQNLLSFFVSLVQKSLEISTLLSSEEKFTVYAETSQRALASVASKQPYEMARDRFAKLTTPLHYSYDDLLRPASEVTYDGYKQFVREYTEAGALFEGFMAGNVPDASTMPTRVAKLVEEMLPTHPAPSKESIPRFRDCYSLDGREGLNVIAFPPFNEADPNVCTLLSIYAGVETPHLRALCDCATKLFSSAFFDEMRTKEALGYVAFSATTRQGKNAHIQFVIQSALEDVDGLYLLSRIIAFLDAVEEQIDMVCNEADVQQIVSGLIAARERPPSSVRQDVVQLQADYLHPCGAHHRAEEVRCLKSISCADVKQFMQECLLHQREKTTAIAIIVNNARTVQKELFFKTESKTVHLPPQRVTRESKEAAAQQNAERLVLPSFADGERSVHIHSWSSIKEFQANLPILKDATL</sequence>
<dbReference type="PROSITE" id="PS00143">
    <property type="entry name" value="INSULINASE"/>
    <property type="match status" value="1"/>
</dbReference>
<evidence type="ECO:0000259" key="13">
    <source>
        <dbReference type="Pfam" id="PF22456"/>
    </source>
</evidence>
<dbReference type="InterPro" id="IPR050626">
    <property type="entry name" value="Peptidase_M16"/>
</dbReference>
<comment type="caution">
    <text evidence="14">The sequence shown here is derived from an EMBL/GenBank/DDBJ whole genome shotgun (WGS) entry which is preliminary data.</text>
</comment>
<dbReference type="GO" id="GO:0005829">
    <property type="term" value="C:cytosol"/>
    <property type="evidence" value="ECO:0007669"/>
    <property type="project" value="TreeGrafter"/>
</dbReference>
<accession>S9W074</accession>
<dbReference type="InterPro" id="IPR054734">
    <property type="entry name" value="PqqF-like_C_4"/>
</dbReference>
<evidence type="ECO:0000256" key="7">
    <source>
        <dbReference type="ARBA" id="ARBA00023049"/>
    </source>
</evidence>
<dbReference type="InterPro" id="IPR007863">
    <property type="entry name" value="Peptidase_M16_C"/>
</dbReference>
<dbReference type="InterPro" id="IPR001431">
    <property type="entry name" value="Pept_M16_Zn_BS"/>
</dbReference>
<dbReference type="EMBL" id="ATMH01004615">
    <property type="protein sequence ID" value="EPY29320.1"/>
    <property type="molecule type" value="Genomic_DNA"/>
</dbReference>
<evidence type="ECO:0000256" key="2">
    <source>
        <dbReference type="ARBA" id="ARBA00007261"/>
    </source>
</evidence>
<proteinExistence type="inferred from homology"/>
<evidence type="ECO:0000256" key="5">
    <source>
        <dbReference type="ARBA" id="ARBA00022801"/>
    </source>
</evidence>
<feature type="domain" description="Peptidase M16 C-terminal" evidence="11">
    <location>
        <begin position="191"/>
        <end position="373"/>
    </location>
</feature>
<comment type="similarity">
    <text evidence="2 8">Belongs to the peptidase M16 family.</text>
</comment>
<feature type="compositionally biased region" description="Acidic residues" evidence="9">
    <location>
        <begin position="450"/>
        <end position="476"/>
    </location>
</feature>
<feature type="region of interest" description="Disordered" evidence="9">
    <location>
        <begin position="450"/>
        <end position="486"/>
    </location>
</feature>
<dbReference type="PANTHER" id="PTHR43690">
    <property type="entry name" value="NARDILYSIN"/>
    <property type="match status" value="1"/>
</dbReference>
<dbReference type="FunFam" id="3.30.830.10:FF:000012">
    <property type="entry name" value="Protease 3"/>
    <property type="match status" value="1"/>
</dbReference>
<reference evidence="14 15" key="1">
    <citation type="journal article" date="2013" name="PLoS ONE">
        <title>Predicting the Proteins of Angomonas deanei, Strigomonas culicis and Their Respective Endosymbionts Reveals New Aspects of the Trypanosomatidae Family.</title>
        <authorList>
            <person name="Motta M.C."/>
            <person name="Martins A.C."/>
            <person name="de Souza S.S."/>
            <person name="Catta-Preta C.M."/>
            <person name="Silva R."/>
            <person name="Klein C.C."/>
            <person name="de Almeida L.G."/>
            <person name="de Lima Cunha O."/>
            <person name="Ciapina L.P."/>
            <person name="Brocchi M."/>
            <person name="Colabardini A.C."/>
            <person name="de Araujo Lima B."/>
            <person name="Machado C.R."/>
            <person name="de Almeida Soares C.M."/>
            <person name="Probst C.M."/>
            <person name="de Menezes C.B."/>
            <person name="Thompson C.E."/>
            <person name="Bartholomeu D.C."/>
            <person name="Gradia D.F."/>
            <person name="Pavoni D.P."/>
            <person name="Grisard E.C."/>
            <person name="Fantinatti-Garboggini F."/>
            <person name="Marchini F.K."/>
            <person name="Rodrigues-Luiz G.F."/>
            <person name="Wagner G."/>
            <person name="Goldman G.H."/>
            <person name="Fietto J.L."/>
            <person name="Elias M.C."/>
            <person name="Goldman M.H."/>
            <person name="Sagot M.F."/>
            <person name="Pereira M."/>
            <person name="Stoco P.H."/>
            <person name="de Mendonca-Neto R.P."/>
            <person name="Teixeira S.M."/>
            <person name="Maciel T.E."/>
            <person name="de Oliveira Mendes T.A."/>
            <person name="Urmenyi T.P."/>
            <person name="de Souza W."/>
            <person name="Schenkman S."/>
            <person name="de Vasconcelos A.T."/>
        </authorList>
    </citation>
    <scope>NUCLEOTIDE SEQUENCE [LARGE SCALE GENOMIC DNA]</scope>
</reference>
<evidence type="ECO:0000259" key="11">
    <source>
        <dbReference type="Pfam" id="PF05193"/>
    </source>
</evidence>
<dbReference type="InterPro" id="IPR032632">
    <property type="entry name" value="Peptidase_M16_M"/>
</dbReference>
<keyword evidence="7" id="KW-0482">Metalloprotease</keyword>
<comment type="cofactor">
    <cofactor evidence="1">
        <name>Zn(2+)</name>
        <dbReference type="ChEBI" id="CHEBI:29105"/>
    </cofactor>
</comment>
<organism evidence="14 15">
    <name type="scientific">Strigomonas culicis</name>
    <dbReference type="NCBI Taxonomy" id="28005"/>
    <lineage>
        <taxon>Eukaryota</taxon>
        <taxon>Discoba</taxon>
        <taxon>Euglenozoa</taxon>
        <taxon>Kinetoplastea</taxon>
        <taxon>Metakinetoplastina</taxon>
        <taxon>Trypanosomatida</taxon>
        <taxon>Trypanosomatidae</taxon>
        <taxon>Strigomonadinae</taxon>
        <taxon>Strigomonas</taxon>
    </lineage>
</organism>
<evidence type="ECO:0000256" key="3">
    <source>
        <dbReference type="ARBA" id="ARBA00022670"/>
    </source>
</evidence>
<gene>
    <name evidence="14" type="ORF">STCU_04615</name>
</gene>
<dbReference type="Gene3D" id="3.30.830.10">
    <property type="entry name" value="Metalloenzyme, LuxS/M16 peptidase-like"/>
    <property type="match status" value="4"/>
</dbReference>
<feature type="domain" description="Peptidase M16 N-terminal" evidence="10">
    <location>
        <begin position="30"/>
        <end position="166"/>
    </location>
</feature>
<dbReference type="GO" id="GO:0051603">
    <property type="term" value="P:proteolysis involved in protein catabolic process"/>
    <property type="evidence" value="ECO:0007669"/>
    <property type="project" value="TreeGrafter"/>
</dbReference>
<evidence type="ECO:0000259" key="12">
    <source>
        <dbReference type="Pfam" id="PF16187"/>
    </source>
</evidence>
<dbReference type="GO" id="GO:0004222">
    <property type="term" value="F:metalloendopeptidase activity"/>
    <property type="evidence" value="ECO:0007669"/>
    <property type="project" value="InterPro"/>
</dbReference>
<evidence type="ECO:0000313" key="14">
    <source>
        <dbReference type="EMBL" id="EPY29320.1"/>
    </source>
</evidence>
<keyword evidence="3" id="KW-0645">Protease</keyword>
<evidence type="ECO:0000259" key="10">
    <source>
        <dbReference type="Pfam" id="PF00675"/>
    </source>
</evidence>
<dbReference type="Pfam" id="PF05193">
    <property type="entry name" value="Peptidase_M16_C"/>
    <property type="match status" value="1"/>
</dbReference>
<keyword evidence="15" id="KW-1185">Reference proteome</keyword>
<feature type="domain" description="Coenzyme PQQ synthesis protein F-like C-terminal lobe" evidence="13">
    <location>
        <begin position="840"/>
        <end position="935"/>
    </location>
</feature>
<dbReference type="GO" id="GO:0005739">
    <property type="term" value="C:mitochondrion"/>
    <property type="evidence" value="ECO:0007669"/>
    <property type="project" value="TreeGrafter"/>
</dbReference>
<dbReference type="InterPro" id="IPR011765">
    <property type="entry name" value="Pept_M16_N"/>
</dbReference>
<dbReference type="Pfam" id="PF00675">
    <property type="entry name" value="Peptidase_M16"/>
    <property type="match status" value="1"/>
</dbReference>
<dbReference type="Proteomes" id="UP000015354">
    <property type="component" value="Unassembled WGS sequence"/>
</dbReference>
<dbReference type="PANTHER" id="PTHR43690:SF18">
    <property type="entry name" value="INSULIN-DEGRADING ENZYME-RELATED"/>
    <property type="match status" value="1"/>
</dbReference>
<protein>
    <submittedName>
        <fullName evidence="14">Insulysin</fullName>
    </submittedName>
</protein>
<keyword evidence="5" id="KW-0378">Hydrolase</keyword>
<dbReference type="AlphaFoldDB" id="S9W074"/>
<name>S9W074_9TRYP</name>
<dbReference type="InterPro" id="IPR011249">
    <property type="entry name" value="Metalloenz_LuxS/M16"/>
</dbReference>
<dbReference type="SUPFAM" id="SSF63411">
    <property type="entry name" value="LuxS/MPP-like metallohydrolase"/>
    <property type="match status" value="4"/>
</dbReference>
<dbReference type="Pfam" id="PF22456">
    <property type="entry name" value="PqqF-like_C_4"/>
    <property type="match status" value="1"/>
</dbReference>
<evidence type="ECO:0000256" key="1">
    <source>
        <dbReference type="ARBA" id="ARBA00001947"/>
    </source>
</evidence>
<evidence type="ECO:0000313" key="15">
    <source>
        <dbReference type="Proteomes" id="UP000015354"/>
    </source>
</evidence>
<evidence type="ECO:0000256" key="6">
    <source>
        <dbReference type="ARBA" id="ARBA00022833"/>
    </source>
</evidence>
<evidence type="ECO:0000256" key="4">
    <source>
        <dbReference type="ARBA" id="ARBA00022723"/>
    </source>
</evidence>
<feature type="domain" description="Peptidase M16 middle/third" evidence="12">
    <location>
        <begin position="499"/>
        <end position="724"/>
    </location>
</feature>
<dbReference type="Pfam" id="PF16187">
    <property type="entry name" value="Peptidase_M16_M"/>
    <property type="match status" value="1"/>
</dbReference>
<evidence type="ECO:0000256" key="8">
    <source>
        <dbReference type="RuleBase" id="RU004447"/>
    </source>
</evidence>
<keyword evidence="6" id="KW-0862">Zinc</keyword>
<keyword evidence="4" id="KW-0479">Metal-binding</keyword>
<evidence type="ECO:0000256" key="9">
    <source>
        <dbReference type="SAM" id="MobiDB-lite"/>
    </source>
</evidence>